<name>A0A1I6M9V5_9SPHN</name>
<comment type="similarity">
    <text evidence="1">Belongs to the short-chain dehydrogenases/reductases (SDR) family.</text>
</comment>
<keyword evidence="4" id="KW-1185">Reference proteome</keyword>
<dbReference type="PANTHER" id="PTHR44196:SF3">
    <property type="entry name" value="SHORT CHAIN DEHYDROGENASE FAMILY PROTEIN"/>
    <property type="match status" value="1"/>
</dbReference>
<dbReference type="GO" id="GO:0016491">
    <property type="term" value="F:oxidoreductase activity"/>
    <property type="evidence" value="ECO:0007669"/>
    <property type="project" value="UniProtKB-KW"/>
</dbReference>
<evidence type="ECO:0000256" key="2">
    <source>
        <dbReference type="ARBA" id="ARBA00023002"/>
    </source>
</evidence>
<organism evidence="3 4">
    <name type="scientific">Sphingomonas jatrophae</name>
    <dbReference type="NCBI Taxonomy" id="1166337"/>
    <lineage>
        <taxon>Bacteria</taxon>
        <taxon>Pseudomonadati</taxon>
        <taxon>Pseudomonadota</taxon>
        <taxon>Alphaproteobacteria</taxon>
        <taxon>Sphingomonadales</taxon>
        <taxon>Sphingomonadaceae</taxon>
        <taxon>Sphingomonas</taxon>
    </lineage>
</organism>
<dbReference type="AlphaFoldDB" id="A0A1I6M9V5"/>
<protein>
    <recommendedName>
        <fullName evidence="5">Short-chain dehydrogenase</fullName>
    </recommendedName>
</protein>
<reference evidence="3 4" key="1">
    <citation type="submission" date="2016-10" db="EMBL/GenBank/DDBJ databases">
        <authorList>
            <person name="de Groot N.N."/>
        </authorList>
    </citation>
    <scope>NUCLEOTIDE SEQUENCE [LARGE SCALE GENOMIC DNA]</scope>
    <source>
        <strain evidence="3 4">S5-249</strain>
    </source>
</reference>
<accession>A0A1I6M9V5</accession>
<gene>
    <name evidence="3" type="ORF">SAMN05192580_3737</name>
</gene>
<evidence type="ECO:0000313" key="3">
    <source>
        <dbReference type="EMBL" id="SFS12403.1"/>
    </source>
</evidence>
<proteinExistence type="inferred from homology"/>
<dbReference type="EMBL" id="FOZG01000003">
    <property type="protein sequence ID" value="SFS12403.1"/>
    <property type="molecule type" value="Genomic_DNA"/>
</dbReference>
<dbReference type="Proteomes" id="UP000198824">
    <property type="component" value="Unassembled WGS sequence"/>
</dbReference>
<dbReference type="Pfam" id="PF00106">
    <property type="entry name" value="adh_short"/>
    <property type="match status" value="1"/>
</dbReference>
<dbReference type="SUPFAM" id="SSF51735">
    <property type="entry name" value="NAD(P)-binding Rossmann-fold domains"/>
    <property type="match status" value="1"/>
</dbReference>
<dbReference type="InterPro" id="IPR036291">
    <property type="entry name" value="NAD(P)-bd_dom_sf"/>
</dbReference>
<dbReference type="GO" id="GO:0016020">
    <property type="term" value="C:membrane"/>
    <property type="evidence" value="ECO:0007669"/>
    <property type="project" value="TreeGrafter"/>
</dbReference>
<evidence type="ECO:0008006" key="5">
    <source>
        <dbReference type="Google" id="ProtNLM"/>
    </source>
</evidence>
<dbReference type="OrthoDB" id="335726at2"/>
<evidence type="ECO:0000256" key="1">
    <source>
        <dbReference type="ARBA" id="ARBA00006484"/>
    </source>
</evidence>
<sequence>MPVMLILGATSDIARAVAAKFCQQGWELLLAGRDLDATESIARDLALRAGRDQNAFASFVFDAAQTQNHGEFWDKLPCCPDAVLCAIGGGGDPAAAQYDFSLAETIMRVNFTGLVPVLLMAAEAFEKRGRGTIIGIGSVAGDRGRAANYVYGSAKAGFATFLAGLSDRLIGKGINVITVKPGPVITRMSEGLSLNPWLTAQPKQVADAVYRAHRSAKQTIYVKPLWRLIMLILVHVPSPIFRRMNLAVRRKG</sequence>
<dbReference type="PRINTS" id="PR00081">
    <property type="entry name" value="GDHRDH"/>
</dbReference>
<keyword evidence="2" id="KW-0560">Oxidoreductase</keyword>
<dbReference type="Gene3D" id="3.40.50.720">
    <property type="entry name" value="NAD(P)-binding Rossmann-like Domain"/>
    <property type="match status" value="1"/>
</dbReference>
<dbReference type="InterPro" id="IPR002347">
    <property type="entry name" value="SDR_fam"/>
</dbReference>
<dbReference type="PANTHER" id="PTHR44196">
    <property type="entry name" value="DEHYDROGENASE/REDUCTASE SDR FAMILY MEMBER 7B"/>
    <property type="match status" value="1"/>
</dbReference>
<dbReference type="NCBIfam" id="NF005489">
    <property type="entry name" value="PRK07102.1"/>
    <property type="match status" value="1"/>
</dbReference>
<evidence type="ECO:0000313" key="4">
    <source>
        <dbReference type="Proteomes" id="UP000198824"/>
    </source>
</evidence>
<dbReference type="RefSeq" id="WP_093317029.1">
    <property type="nucleotide sequence ID" value="NZ_FOZG01000003.1"/>
</dbReference>